<dbReference type="Pfam" id="PF02518">
    <property type="entry name" value="HATPase_c"/>
    <property type="match status" value="1"/>
</dbReference>
<dbReference type="CDD" id="cd00130">
    <property type="entry name" value="PAS"/>
    <property type="match status" value="3"/>
</dbReference>
<dbReference type="InterPro" id="IPR052162">
    <property type="entry name" value="Sensor_kinase/Photoreceptor"/>
</dbReference>
<dbReference type="EMBL" id="SRSC01000001">
    <property type="protein sequence ID" value="TGU74216.1"/>
    <property type="molecule type" value="Genomic_DNA"/>
</dbReference>
<dbReference type="PANTHER" id="PTHR43304:SF1">
    <property type="entry name" value="PAC DOMAIN-CONTAINING PROTEIN"/>
    <property type="match status" value="1"/>
</dbReference>
<evidence type="ECO:0000256" key="7">
    <source>
        <dbReference type="SAM" id="Phobius"/>
    </source>
</evidence>
<keyword evidence="12" id="KW-1185">Reference proteome</keyword>
<dbReference type="SMART" id="SM00091">
    <property type="entry name" value="PAS"/>
    <property type="match status" value="3"/>
</dbReference>
<keyword evidence="5" id="KW-0418">Kinase</keyword>
<dbReference type="EC" id="2.7.13.3" evidence="2"/>
<feature type="domain" description="PAC" evidence="10">
    <location>
        <begin position="515"/>
        <end position="567"/>
    </location>
</feature>
<feature type="transmembrane region" description="Helical" evidence="7">
    <location>
        <begin position="78"/>
        <end position="97"/>
    </location>
</feature>
<feature type="domain" description="PAC" evidence="10">
    <location>
        <begin position="383"/>
        <end position="436"/>
    </location>
</feature>
<evidence type="ECO:0000256" key="5">
    <source>
        <dbReference type="ARBA" id="ARBA00022777"/>
    </source>
</evidence>
<dbReference type="InterPro" id="IPR036890">
    <property type="entry name" value="HATPase_C_sf"/>
</dbReference>
<dbReference type="PANTHER" id="PTHR43304">
    <property type="entry name" value="PHYTOCHROME-LIKE PROTEIN CPH1"/>
    <property type="match status" value="1"/>
</dbReference>
<dbReference type="InterPro" id="IPR005467">
    <property type="entry name" value="His_kinase_dom"/>
</dbReference>
<dbReference type="PRINTS" id="PR00344">
    <property type="entry name" value="BCTRLSENSOR"/>
</dbReference>
<dbReference type="InterPro" id="IPR036097">
    <property type="entry name" value="HisK_dim/P_sf"/>
</dbReference>
<evidence type="ECO:0000313" key="12">
    <source>
        <dbReference type="Proteomes" id="UP000306416"/>
    </source>
</evidence>
<dbReference type="InterPro" id="IPR003661">
    <property type="entry name" value="HisK_dim/P_dom"/>
</dbReference>
<feature type="coiled-coil region" evidence="6">
    <location>
        <begin position="679"/>
        <end position="710"/>
    </location>
</feature>
<organism evidence="11 12">
    <name type="scientific">Geomonas terrae</name>
    <dbReference type="NCBI Taxonomy" id="2562681"/>
    <lineage>
        <taxon>Bacteria</taxon>
        <taxon>Pseudomonadati</taxon>
        <taxon>Thermodesulfobacteriota</taxon>
        <taxon>Desulfuromonadia</taxon>
        <taxon>Geobacterales</taxon>
        <taxon>Geobacteraceae</taxon>
        <taxon>Geomonas</taxon>
    </lineage>
</organism>
<dbReference type="InterPro" id="IPR004358">
    <property type="entry name" value="Sig_transdc_His_kin-like_C"/>
</dbReference>
<keyword evidence="7" id="KW-0472">Membrane</keyword>
<dbReference type="SMART" id="SM00387">
    <property type="entry name" value="HATPase_c"/>
    <property type="match status" value="1"/>
</dbReference>
<dbReference type="NCBIfam" id="TIGR00229">
    <property type="entry name" value="sensory_box"/>
    <property type="match status" value="3"/>
</dbReference>
<feature type="domain" description="PAS" evidence="9">
    <location>
        <begin position="302"/>
        <end position="343"/>
    </location>
</feature>
<dbReference type="SMART" id="SM00388">
    <property type="entry name" value="HisKA"/>
    <property type="match status" value="1"/>
</dbReference>
<reference evidence="11 12" key="1">
    <citation type="submission" date="2019-04" db="EMBL/GenBank/DDBJ databases">
        <title>Geobacter oryzae sp. nov., ferric-reducing bacteria isolated from paddy soil.</title>
        <authorList>
            <person name="Xu Z."/>
            <person name="Masuda Y."/>
            <person name="Itoh H."/>
            <person name="Senoo K."/>
        </authorList>
    </citation>
    <scope>NUCLEOTIDE SEQUENCE [LARGE SCALE GENOMIC DNA]</scope>
    <source>
        <strain evidence="11 12">Red111</strain>
    </source>
</reference>
<evidence type="ECO:0000259" key="8">
    <source>
        <dbReference type="PROSITE" id="PS50109"/>
    </source>
</evidence>
<dbReference type="Proteomes" id="UP000306416">
    <property type="component" value="Unassembled WGS sequence"/>
</dbReference>
<dbReference type="InterPro" id="IPR003594">
    <property type="entry name" value="HATPase_dom"/>
</dbReference>
<dbReference type="InterPro" id="IPR013767">
    <property type="entry name" value="PAS_fold"/>
</dbReference>
<feature type="transmembrane region" description="Helical" evidence="7">
    <location>
        <begin position="253"/>
        <end position="277"/>
    </location>
</feature>
<keyword evidence="7" id="KW-1133">Transmembrane helix</keyword>
<comment type="caution">
    <text evidence="11">The sequence shown here is derived from an EMBL/GenBank/DDBJ whole genome shotgun (WGS) entry which is preliminary data.</text>
</comment>
<dbReference type="SUPFAM" id="SSF55874">
    <property type="entry name" value="ATPase domain of HSP90 chaperone/DNA topoisomerase II/histidine kinase"/>
    <property type="match status" value="1"/>
</dbReference>
<comment type="catalytic activity">
    <reaction evidence="1">
        <text>ATP + protein L-histidine = ADP + protein N-phospho-L-histidine.</text>
        <dbReference type="EC" id="2.7.13.3"/>
    </reaction>
</comment>
<feature type="transmembrane region" description="Helical" evidence="7">
    <location>
        <begin position="20"/>
        <end position="38"/>
    </location>
</feature>
<feature type="domain" description="PAS" evidence="9">
    <location>
        <begin position="437"/>
        <end position="473"/>
    </location>
</feature>
<dbReference type="InterPro" id="IPR013655">
    <property type="entry name" value="PAS_fold_3"/>
</dbReference>
<feature type="transmembrane region" description="Helical" evidence="7">
    <location>
        <begin position="229"/>
        <end position="247"/>
    </location>
</feature>
<accession>A0A4S1CLV5</accession>
<dbReference type="PROSITE" id="PS50113">
    <property type="entry name" value="PAC"/>
    <property type="match status" value="3"/>
</dbReference>
<gene>
    <name evidence="11" type="ORF">E4633_01735</name>
</gene>
<dbReference type="Pfam" id="PF00989">
    <property type="entry name" value="PAS"/>
    <property type="match status" value="1"/>
</dbReference>
<dbReference type="SMART" id="SM00086">
    <property type="entry name" value="PAC"/>
    <property type="match status" value="3"/>
</dbReference>
<dbReference type="SUPFAM" id="SSF55785">
    <property type="entry name" value="PYP-like sensor domain (PAS domain)"/>
    <property type="match status" value="3"/>
</dbReference>
<dbReference type="Pfam" id="PF08447">
    <property type="entry name" value="PAS_3"/>
    <property type="match status" value="1"/>
</dbReference>
<name>A0A4S1CLV5_9BACT</name>
<keyword evidence="6" id="KW-0175">Coiled coil</keyword>
<dbReference type="Gene3D" id="3.30.565.10">
    <property type="entry name" value="Histidine kinase-like ATPase, C-terminal domain"/>
    <property type="match status" value="1"/>
</dbReference>
<dbReference type="Gene3D" id="1.10.287.130">
    <property type="match status" value="1"/>
</dbReference>
<proteinExistence type="predicted"/>
<dbReference type="Pfam" id="PF13188">
    <property type="entry name" value="PAS_8"/>
    <property type="match status" value="1"/>
</dbReference>
<feature type="domain" description="PAC" evidence="10">
    <location>
        <begin position="643"/>
        <end position="695"/>
    </location>
</feature>
<dbReference type="RefSeq" id="WP_135868551.1">
    <property type="nucleotide sequence ID" value="NZ_SRSC01000001.1"/>
</dbReference>
<protein>
    <recommendedName>
        <fullName evidence="2">histidine kinase</fullName>
        <ecNumber evidence="2">2.7.13.3</ecNumber>
    </recommendedName>
</protein>
<feature type="transmembrane region" description="Helical" evidence="7">
    <location>
        <begin position="158"/>
        <end position="178"/>
    </location>
</feature>
<feature type="domain" description="PAS" evidence="9">
    <location>
        <begin position="568"/>
        <end position="624"/>
    </location>
</feature>
<evidence type="ECO:0000259" key="10">
    <source>
        <dbReference type="PROSITE" id="PS50113"/>
    </source>
</evidence>
<dbReference type="InterPro" id="IPR000700">
    <property type="entry name" value="PAS-assoc_C"/>
</dbReference>
<evidence type="ECO:0000256" key="6">
    <source>
        <dbReference type="SAM" id="Coils"/>
    </source>
</evidence>
<keyword evidence="4" id="KW-0808">Transferase</keyword>
<dbReference type="CDD" id="cd00082">
    <property type="entry name" value="HisKA"/>
    <property type="match status" value="1"/>
</dbReference>
<dbReference type="PROSITE" id="PS50112">
    <property type="entry name" value="PAS"/>
    <property type="match status" value="3"/>
</dbReference>
<keyword evidence="7" id="KW-0812">Transmembrane</keyword>
<keyword evidence="3" id="KW-0597">Phosphoprotein</keyword>
<evidence type="ECO:0000256" key="3">
    <source>
        <dbReference type="ARBA" id="ARBA00022553"/>
    </source>
</evidence>
<sequence length="967" mass="107370">MAPYLNHLQPTEQHLRRGAALSGIVAALIGAIHLVFWLSGLLTSSGLHHFVMKTNASLCLLLCGLAVAIVAEEPRGARGLAAVLAAPATVIAALTLLEHLLDVDFGIDQLVAYEQPGALGVLHPNRMGPPGATAFTLCGIGIFLLLQGKSVATQVAQLLGGVLCLLGLMGFLGYLYRVEGLYAAPRVTGIAWPTTLSLILLGIGLLLARPRDAFMAVFTSPTPGGFVSRALLLPAVTLPILLGWLVLTGEAYGLYGITFSISLLMLSWIVIFSVIVYQIGKRAEIHVQAVEGQKAREALRQSEEKLRDIIDNMAEGLIVIDVETAGLYWNRRALEMYDFEEESDEIKTFESAVRTIELRTMEGELLPLEQWPVRRIMRGEELHDVELLVRHRERTWQRIYSYRGTAIHDAQGKLHMGVLTIRDITIKRQAQEALRESEELLSTVLETLPVGVWVITASGDILHANRAAEEIWGGAPKVGIAGYERYKGWRTDSGEAIAAEEWGGARAILKGETILNEEVEIEAFDGSRKVILLSAVPIRNDKGEITGAVAVNQEITVRKRIENALRESEEKFRAVFEQAAVGMGRVSFDDARWIDVNAAFCNMLGYSREEMLATPWPDITHPDDLDLDLVPFRKMAAGELNSYSIEKRFIHKTGEYVCARLTLSLVRDFGGRPKFEVAIIEDITRRKEAEEALRKAKDELELRVRERTAELEQAYLALQRETDQRLAAVEDLREKEQLLVRQSRLAAMGEMLANIAHQWRQPLNVLGLVVQQLQLTYELGQFSGEFLKGEVGRVMALIQHMSNTINDFKDFLKEEKEPQPFDVNSAVDATVKLLEAPLKALRVDLRIEEVDKLVVTGHRNEFSHVIMNLVNNATEALRERAVATPRISIRIFRDGEKSVITVADNAGGIPEEILPRIFEPYFTTKGPEKGTGIGLYMSRNIIEKGAGGQLSVRNTEEGAEFRIEFPG</sequence>
<dbReference type="GO" id="GO:0006355">
    <property type="term" value="P:regulation of DNA-templated transcription"/>
    <property type="evidence" value="ECO:0007669"/>
    <property type="project" value="InterPro"/>
</dbReference>
<dbReference type="AlphaFoldDB" id="A0A4S1CLV5"/>
<dbReference type="GO" id="GO:0000155">
    <property type="term" value="F:phosphorelay sensor kinase activity"/>
    <property type="evidence" value="ECO:0007669"/>
    <property type="project" value="InterPro"/>
</dbReference>
<dbReference type="InterPro" id="IPR001610">
    <property type="entry name" value="PAC"/>
</dbReference>
<dbReference type="PROSITE" id="PS50109">
    <property type="entry name" value="HIS_KIN"/>
    <property type="match status" value="1"/>
</dbReference>
<feature type="domain" description="Histidine kinase" evidence="8">
    <location>
        <begin position="754"/>
        <end position="967"/>
    </location>
</feature>
<dbReference type="Gene3D" id="3.30.450.20">
    <property type="entry name" value="PAS domain"/>
    <property type="match status" value="3"/>
</dbReference>
<dbReference type="SUPFAM" id="SSF47384">
    <property type="entry name" value="Homodimeric domain of signal transducing histidine kinase"/>
    <property type="match status" value="1"/>
</dbReference>
<feature type="transmembrane region" description="Helical" evidence="7">
    <location>
        <begin position="190"/>
        <end position="208"/>
    </location>
</feature>
<evidence type="ECO:0000256" key="4">
    <source>
        <dbReference type="ARBA" id="ARBA00022679"/>
    </source>
</evidence>
<dbReference type="InterPro" id="IPR000014">
    <property type="entry name" value="PAS"/>
</dbReference>
<feature type="transmembrane region" description="Helical" evidence="7">
    <location>
        <begin position="50"/>
        <end position="71"/>
    </location>
</feature>
<dbReference type="InterPro" id="IPR035965">
    <property type="entry name" value="PAS-like_dom_sf"/>
</dbReference>
<evidence type="ECO:0000256" key="1">
    <source>
        <dbReference type="ARBA" id="ARBA00000085"/>
    </source>
</evidence>
<evidence type="ECO:0000313" key="11">
    <source>
        <dbReference type="EMBL" id="TGU74216.1"/>
    </source>
</evidence>
<evidence type="ECO:0000256" key="2">
    <source>
        <dbReference type="ARBA" id="ARBA00012438"/>
    </source>
</evidence>
<evidence type="ECO:0000259" key="9">
    <source>
        <dbReference type="PROSITE" id="PS50112"/>
    </source>
</evidence>